<evidence type="ECO:0000256" key="3">
    <source>
        <dbReference type="ARBA" id="ARBA00022448"/>
    </source>
</evidence>
<reference evidence="10" key="1">
    <citation type="submission" date="2020-05" db="EMBL/GenBank/DDBJ databases">
        <title>Phylogenomic resolution of chytrid fungi.</title>
        <authorList>
            <person name="Stajich J.E."/>
            <person name="Amses K."/>
            <person name="Simmons R."/>
            <person name="Seto K."/>
            <person name="Myers J."/>
            <person name="Bonds A."/>
            <person name="Quandt C.A."/>
            <person name="Barry K."/>
            <person name="Liu P."/>
            <person name="Grigoriev I."/>
            <person name="Longcore J.E."/>
            <person name="James T.Y."/>
        </authorList>
    </citation>
    <scope>NUCLEOTIDE SEQUENCE</scope>
    <source>
        <strain evidence="10">JEL0318</strain>
    </source>
</reference>
<evidence type="ECO:0000313" key="10">
    <source>
        <dbReference type="EMBL" id="KAJ3050424.1"/>
    </source>
</evidence>
<evidence type="ECO:0000256" key="5">
    <source>
        <dbReference type="ARBA" id="ARBA00022989"/>
    </source>
</evidence>
<protein>
    <recommendedName>
        <fullName evidence="9">Cation efflux protein transmembrane domain-containing protein</fullName>
    </recommendedName>
</protein>
<dbReference type="Gene3D" id="1.20.1510.10">
    <property type="entry name" value="Cation efflux protein transmembrane domain"/>
    <property type="match status" value="1"/>
</dbReference>
<dbReference type="EMBL" id="JADGJD010000515">
    <property type="protein sequence ID" value="KAJ3050424.1"/>
    <property type="molecule type" value="Genomic_DNA"/>
</dbReference>
<dbReference type="Pfam" id="PF01545">
    <property type="entry name" value="Cation_efflux"/>
    <property type="match status" value="1"/>
</dbReference>
<comment type="subcellular location">
    <subcellularLocation>
        <location evidence="1">Membrane</location>
        <topology evidence="1">Multi-pass membrane protein</topology>
    </subcellularLocation>
</comment>
<evidence type="ECO:0000256" key="4">
    <source>
        <dbReference type="ARBA" id="ARBA00022692"/>
    </source>
</evidence>
<dbReference type="InterPro" id="IPR058533">
    <property type="entry name" value="Cation_efflux_TM"/>
</dbReference>
<evidence type="ECO:0000259" key="9">
    <source>
        <dbReference type="Pfam" id="PF01545"/>
    </source>
</evidence>
<dbReference type="GO" id="GO:0006882">
    <property type="term" value="P:intracellular zinc ion homeostasis"/>
    <property type="evidence" value="ECO:0007669"/>
    <property type="project" value="InterPro"/>
</dbReference>
<dbReference type="NCBIfam" id="TIGR01297">
    <property type="entry name" value="CDF"/>
    <property type="match status" value="1"/>
</dbReference>
<dbReference type="GO" id="GO:0005385">
    <property type="term" value="F:zinc ion transmembrane transporter activity"/>
    <property type="evidence" value="ECO:0007669"/>
    <property type="project" value="InterPro"/>
</dbReference>
<evidence type="ECO:0000256" key="7">
    <source>
        <dbReference type="ARBA" id="ARBA00023136"/>
    </source>
</evidence>
<keyword evidence="5 8" id="KW-1133">Transmembrane helix</keyword>
<dbReference type="PANTHER" id="PTHR45755:SF4">
    <property type="entry name" value="ZINC TRANSPORTER 7"/>
    <property type="match status" value="1"/>
</dbReference>
<feature type="transmembrane region" description="Helical" evidence="8">
    <location>
        <begin position="117"/>
        <end position="136"/>
    </location>
</feature>
<evidence type="ECO:0000256" key="8">
    <source>
        <dbReference type="SAM" id="Phobius"/>
    </source>
</evidence>
<feature type="domain" description="Cation efflux protein transmembrane" evidence="9">
    <location>
        <begin position="47"/>
        <end position="165"/>
    </location>
</feature>
<evidence type="ECO:0000256" key="6">
    <source>
        <dbReference type="ARBA" id="ARBA00023065"/>
    </source>
</evidence>
<dbReference type="Proteomes" id="UP001212841">
    <property type="component" value="Unassembled WGS sequence"/>
</dbReference>
<evidence type="ECO:0000256" key="1">
    <source>
        <dbReference type="ARBA" id="ARBA00004141"/>
    </source>
</evidence>
<proteinExistence type="inferred from homology"/>
<accession>A0AAD5SBN2</accession>
<dbReference type="GO" id="GO:1904257">
    <property type="term" value="P:zinc ion import into Golgi lumen"/>
    <property type="evidence" value="ECO:0007669"/>
    <property type="project" value="TreeGrafter"/>
</dbReference>
<dbReference type="InterPro" id="IPR045316">
    <property type="entry name" value="Msc2-like"/>
</dbReference>
<organism evidence="10 11">
    <name type="scientific">Rhizophlyctis rosea</name>
    <dbReference type="NCBI Taxonomy" id="64517"/>
    <lineage>
        <taxon>Eukaryota</taxon>
        <taxon>Fungi</taxon>
        <taxon>Fungi incertae sedis</taxon>
        <taxon>Chytridiomycota</taxon>
        <taxon>Chytridiomycota incertae sedis</taxon>
        <taxon>Chytridiomycetes</taxon>
        <taxon>Rhizophlyctidales</taxon>
        <taxon>Rhizophlyctidaceae</taxon>
        <taxon>Rhizophlyctis</taxon>
    </lineage>
</organism>
<dbReference type="GO" id="GO:0016020">
    <property type="term" value="C:membrane"/>
    <property type="evidence" value="ECO:0007669"/>
    <property type="project" value="UniProtKB-SubCell"/>
</dbReference>
<keyword evidence="4 8" id="KW-0812">Transmembrane</keyword>
<comment type="similarity">
    <text evidence="2">Belongs to the cation diffusion facilitator (CDF) transporter (TC 2.A.4) family. SLC30A subfamily.</text>
</comment>
<dbReference type="GO" id="GO:0005794">
    <property type="term" value="C:Golgi apparatus"/>
    <property type="evidence" value="ECO:0007669"/>
    <property type="project" value="TreeGrafter"/>
</dbReference>
<dbReference type="PANTHER" id="PTHR45755">
    <property type="match status" value="1"/>
</dbReference>
<dbReference type="GO" id="GO:0031410">
    <property type="term" value="C:cytoplasmic vesicle"/>
    <property type="evidence" value="ECO:0007669"/>
    <property type="project" value="TreeGrafter"/>
</dbReference>
<keyword evidence="3" id="KW-0813">Transport</keyword>
<dbReference type="SUPFAM" id="SSF161111">
    <property type="entry name" value="Cation efflux protein transmembrane domain-like"/>
    <property type="match status" value="1"/>
</dbReference>
<feature type="transmembrane region" description="Helical" evidence="8">
    <location>
        <begin position="148"/>
        <end position="169"/>
    </location>
</feature>
<dbReference type="AlphaFoldDB" id="A0AAD5SBN2"/>
<evidence type="ECO:0000256" key="2">
    <source>
        <dbReference type="ARBA" id="ARBA00008873"/>
    </source>
</evidence>
<keyword evidence="6" id="KW-0406">Ion transport</keyword>
<feature type="transmembrane region" description="Helical" evidence="8">
    <location>
        <begin position="47"/>
        <end position="67"/>
    </location>
</feature>
<keyword evidence="11" id="KW-1185">Reference proteome</keyword>
<evidence type="ECO:0000313" key="11">
    <source>
        <dbReference type="Proteomes" id="UP001212841"/>
    </source>
</evidence>
<sequence length="306" mass="33924">MGSPPPLPLFKQSSSSLSDLKYRPRSLLSTISRYIRTVYTNPATRKVFLFLLLNMSFTGVEFAYGWWTGSLGLTADAVHMLFDSTALILSLGASVVAKWEADERYTYGFGRVETLTGFSNALALLLASGNIIWEAVERMWDPTEIKTEELLVVSILGFLVNMGMFLHVLSDTLGSVGVIISTLLTKWYGWLWADPLCSLFIAVMTIASLWPLLKETSAVLLQRVPFGLESDLQGAYHKVMSTEGVVGMSQPHFWELSSSHYVGTVKIQVAATANEQMVRFQVANVFREAGVRDVVVQVEKDSAVTY</sequence>
<gene>
    <name evidence="10" type="ORF">HK097_008620</name>
</gene>
<comment type="caution">
    <text evidence="10">The sequence shown here is derived from an EMBL/GenBank/DDBJ whole genome shotgun (WGS) entry which is preliminary data.</text>
</comment>
<dbReference type="InterPro" id="IPR027469">
    <property type="entry name" value="Cation_efflux_TMD_sf"/>
</dbReference>
<name>A0AAD5SBN2_9FUNG</name>
<feature type="transmembrane region" description="Helical" evidence="8">
    <location>
        <begin position="189"/>
        <end position="213"/>
    </location>
</feature>
<dbReference type="InterPro" id="IPR002524">
    <property type="entry name" value="Cation_efflux"/>
</dbReference>
<keyword evidence="7 8" id="KW-0472">Membrane</keyword>